<evidence type="ECO:0000313" key="5">
    <source>
        <dbReference type="Proteomes" id="UP000078116"/>
    </source>
</evidence>
<name>A0A1A9N8I9_9BURK</name>
<gene>
    <name evidence="2" type="ORF">A6V36_08075</name>
    <name evidence="3" type="ORF">A6V37_02405</name>
</gene>
<dbReference type="EMBL" id="LXJZ01000198">
    <property type="protein sequence ID" value="OAJ54795.1"/>
    <property type="molecule type" value="Genomic_DNA"/>
</dbReference>
<keyword evidence="1" id="KW-0812">Transmembrane</keyword>
<dbReference type="Proteomes" id="UP000078116">
    <property type="component" value="Unassembled WGS sequence"/>
</dbReference>
<keyword evidence="1" id="KW-0472">Membrane</keyword>
<evidence type="ECO:0000313" key="4">
    <source>
        <dbReference type="Proteomes" id="UP000077961"/>
    </source>
</evidence>
<comment type="caution">
    <text evidence="3">The sequence shown here is derived from an EMBL/GenBank/DDBJ whole genome shotgun (WGS) entry which is preliminary data.</text>
</comment>
<evidence type="ECO:0000313" key="2">
    <source>
        <dbReference type="EMBL" id="OAJ54795.1"/>
    </source>
</evidence>
<feature type="transmembrane region" description="Helical" evidence="1">
    <location>
        <begin position="65"/>
        <end position="87"/>
    </location>
</feature>
<evidence type="ECO:0000256" key="1">
    <source>
        <dbReference type="SAM" id="Phobius"/>
    </source>
</evidence>
<sequence>MFAALCVGILLATSTVGSDSSKNILVRLLNRAGEYSYGIYLLHTTALWIVFTLGMKHFGALDSSFAFLGLVVALLAGVGMGMLDVWIHTAVAAWIRNRKAARVTTVEPSASV</sequence>
<dbReference type="AlphaFoldDB" id="A0A1A9N8I9"/>
<proteinExistence type="predicted"/>
<accession>A0A1A9N8I9</accession>
<keyword evidence="1" id="KW-1133">Transmembrane helix</keyword>
<dbReference type="EMBL" id="LXKA01000221">
    <property type="protein sequence ID" value="OAJ60981.1"/>
    <property type="molecule type" value="Genomic_DNA"/>
</dbReference>
<feature type="transmembrane region" description="Helical" evidence="1">
    <location>
        <begin position="34"/>
        <end position="53"/>
    </location>
</feature>
<dbReference type="Proteomes" id="UP000077961">
    <property type="component" value="Unassembled WGS sequence"/>
</dbReference>
<reference evidence="4 5" key="1">
    <citation type="submission" date="2016-04" db="EMBL/GenBank/DDBJ databases">
        <title>Reclassification of Paraburkholderia panaciterrae (Farh et al. 2015) Dobritsa &amp; Samadpour 2016 as a later homotypic synonym of Paraburkholderia ginsengiterrae (Farh et al. 2015) Dobritsa &amp; Samadpour 2016.</title>
        <authorList>
            <person name="Dobritsa A.P."/>
            <person name="Kutumbaka K."/>
            <person name="Samadpour M."/>
        </authorList>
    </citation>
    <scope>NUCLEOTIDE SEQUENCE [LARGE SCALE GENOMIC DNA]</scope>
    <source>
        <strain evidence="3 5">DCY85</strain>
        <strain evidence="2 4">DCY85-1</strain>
    </source>
</reference>
<protein>
    <submittedName>
        <fullName evidence="3">Uncharacterized protein</fullName>
    </submittedName>
</protein>
<dbReference type="OrthoDB" id="569695at2"/>
<evidence type="ECO:0000313" key="3">
    <source>
        <dbReference type="EMBL" id="OAJ60981.1"/>
    </source>
</evidence>
<dbReference type="RefSeq" id="WP_064270343.1">
    <property type="nucleotide sequence ID" value="NZ_LXJZ01000198.1"/>
</dbReference>
<keyword evidence="4" id="KW-1185">Reference proteome</keyword>
<organism evidence="3 5">
    <name type="scientific">Paraburkholderia ginsengiterrae</name>
    <dbReference type="NCBI Taxonomy" id="1462993"/>
    <lineage>
        <taxon>Bacteria</taxon>
        <taxon>Pseudomonadati</taxon>
        <taxon>Pseudomonadota</taxon>
        <taxon>Betaproteobacteria</taxon>
        <taxon>Burkholderiales</taxon>
        <taxon>Burkholderiaceae</taxon>
        <taxon>Paraburkholderia</taxon>
    </lineage>
</organism>